<keyword evidence="4" id="KW-1185">Reference proteome</keyword>
<sequence>MANEKLMKGHILDFASQMKKLVNCKDHSDIKFLIGPNRKPIYAHRCLLSSRCAVFKAMFSDQAQKGDGAQNANVPFVLTDIQPDIFLAMLEFIYTNCVTLTPKIAIDTMASALEYGLDELRKLCGDYLIDNLSVQNACECMQAAVAYSQQDLRDHALRYIEEHTDSVFKSKSFQELSEDAIIEILSSDELQLDELDIIKYVKEWATVNAVVLSKPMSEVARKIVAHIRLAILTSDEVEKAEKDSKKDNLIPVECFASAWKFHATKRGDKSNPLLRCRKGTTPRPHHQSMESQ</sequence>
<dbReference type="Pfam" id="PF07707">
    <property type="entry name" value="BACK"/>
    <property type="match status" value="1"/>
</dbReference>
<dbReference type="AlphaFoldDB" id="A0AA88XWL6"/>
<dbReference type="InterPro" id="IPR011333">
    <property type="entry name" value="SKP1/BTB/POZ_sf"/>
</dbReference>
<name>A0AA88XWL6_PINIB</name>
<dbReference type="Gene3D" id="3.30.710.10">
    <property type="entry name" value="Potassium Channel Kv1.1, Chain A"/>
    <property type="match status" value="1"/>
</dbReference>
<evidence type="ECO:0000313" key="4">
    <source>
        <dbReference type="Proteomes" id="UP001186944"/>
    </source>
</evidence>
<dbReference type="PANTHER" id="PTHR46965:SF1">
    <property type="entry name" value="BTB_POZ DOMAIN-CONTAINING PROTEIN 19"/>
    <property type="match status" value="1"/>
</dbReference>
<dbReference type="SMART" id="SM00225">
    <property type="entry name" value="BTB"/>
    <property type="match status" value="1"/>
</dbReference>
<dbReference type="Pfam" id="PF00651">
    <property type="entry name" value="BTB"/>
    <property type="match status" value="1"/>
</dbReference>
<dbReference type="EMBL" id="VSWD01000010">
    <property type="protein sequence ID" value="KAK3089745.1"/>
    <property type="molecule type" value="Genomic_DNA"/>
</dbReference>
<evidence type="ECO:0000259" key="2">
    <source>
        <dbReference type="PROSITE" id="PS50097"/>
    </source>
</evidence>
<protein>
    <recommendedName>
        <fullName evidence="2">BTB domain-containing protein</fullName>
    </recommendedName>
</protein>
<evidence type="ECO:0000256" key="1">
    <source>
        <dbReference type="SAM" id="MobiDB-lite"/>
    </source>
</evidence>
<comment type="caution">
    <text evidence="3">The sequence shown here is derived from an EMBL/GenBank/DDBJ whole genome shotgun (WGS) entry which is preliminary data.</text>
</comment>
<dbReference type="InterPro" id="IPR042846">
    <property type="entry name" value="BTBD19"/>
</dbReference>
<feature type="region of interest" description="Disordered" evidence="1">
    <location>
        <begin position="268"/>
        <end position="292"/>
    </location>
</feature>
<evidence type="ECO:0000313" key="3">
    <source>
        <dbReference type="EMBL" id="KAK3089745.1"/>
    </source>
</evidence>
<dbReference type="SUPFAM" id="SSF54695">
    <property type="entry name" value="POZ domain"/>
    <property type="match status" value="1"/>
</dbReference>
<feature type="compositionally biased region" description="Basic residues" evidence="1">
    <location>
        <begin position="275"/>
        <end position="286"/>
    </location>
</feature>
<dbReference type="InterPro" id="IPR000210">
    <property type="entry name" value="BTB/POZ_dom"/>
</dbReference>
<dbReference type="Gene3D" id="1.25.40.420">
    <property type="match status" value="1"/>
</dbReference>
<dbReference type="CDD" id="cd18494">
    <property type="entry name" value="BACK_BTBD19"/>
    <property type="match status" value="1"/>
</dbReference>
<dbReference type="PROSITE" id="PS50097">
    <property type="entry name" value="BTB"/>
    <property type="match status" value="1"/>
</dbReference>
<dbReference type="Proteomes" id="UP001186944">
    <property type="component" value="Unassembled WGS sequence"/>
</dbReference>
<dbReference type="CDD" id="cd18294">
    <property type="entry name" value="BTB_POZ_BTBD19"/>
    <property type="match status" value="1"/>
</dbReference>
<dbReference type="SMART" id="SM00875">
    <property type="entry name" value="BACK"/>
    <property type="match status" value="1"/>
</dbReference>
<feature type="domain" description="BTB" evidence="2">
    <location>
        <begin position="28"/>
        <end position="102"/>
    </location>
</feature>
<organism evidence="3 4">
    <name type="scientific">Pinctada imbricata</name>
    <name type="common">Atlantic pearl-oyster</name>
    <name type="synonym">Pinctada martensii</name>
    <dbReference type="NCBI Taxonomy" id="66713"/>
    <lineage>
        <taxon>Eukaryota</taxon>
        <taxon>Metazoa</taxon>
        <taxon>Spiralia</taxon>
        <taxon>Lophotrochozoa</taxon>
        <taxon>Mollusca</taxon>
        <taxon>Bivalvia</taxon>
        <taxon>Autobranchia</taxon>
        <taxon>Pteriomorphia</taxon>
        <taxon>Pterioida</taxon>
        <taxon>Pterioidea</taxon>
        <taxon>Pteriidae</taxon>
        <taxon>Pinctada</taxon>
    </lineage>
</organism>
<reference evidence="3" key="1">
    <citation type="submission" date="2019-08" db="EMBL/GenBank/DDBJ databases">
        <title>The improved chromosome-level genome for the pearl oyster Pinctada fucata martensii using PacBio sequencing and Hi-C.</title>
        <authorList>
            <person name="Zheng Z."/>
        </authorList>
    </citation>
    <scope>NUCLEOTIDE SEQUENCE</scope>
    <source>
        <strain evidence="3">ZZ-2019</strain>
        <tissue evidence="3">Adductor muscle</tissue>
    </source>
</reference>
<gene>
    <name evidence="3" type="ORF">FSP39_006158</name>
</gene>
<dbReference type="PANTHER" id="PTHR46965">
    <property type="entry name" value="BTB/POZ DOMAIN-CONTAINING PROTEIN 19"/>
    <property type="match status" value="1"/>
</dbReference>
<proteinExistence type="predicted"/>
<dbReference type="InterPro" id="IPR011705">
    <property type="entry name" value="BACK"/>
</dbReference>
<accession>A0AA88XWL6</accession>